<keyword evidence="1" id="KW-0472">Membrane</keyword>
<keyword evidence="1" id="KW-0812">Transmembrane</keyword>
<keyword evidence="1" id="KW-1133">Transmembrane helix</keyword>
<dbReference type="Proteomes" id="UP001301731">
    <property type="component" value="Chromosome"/>
</dbReference>
<organism evidence="2 3">
    <name type="scientific">Streptomyces solicathayae</name>
    <dbReference type="NCBI Taxonomy" id="3081768"/>
    <lineage>
        <taxon>Bacteria</taxon>
        <taxon>Bacillati</taxon>
        <taxon>Actinomycetota</taxon>
        <taxon>Actinomycetes</taxon>
        <taxon>Kitasatosporales</taxon>
        <taxon>Streptomycetaceae</taxon>
        <taxon>Streptomyces</taxon>
    </lineage>
</organism>
<feature type="transmembrane region" description="Helical" evidence="1">
    <location>
        <begin position="20"/>
        <end position="41"/>
    </location>
</feature>
<reference evidence="2 3" key="1">
    <citation type="submission" date="2023-10" db="EMBL/GenBank/DDBJ databases">
        <title>The genome sequence of Streptomyces sp. HUAS YS2.</title>
        <authorList>
            <person name="Mo P."/>
        </authorList>
    </citation>
    <scope>NUCLEOTIDE SEQUENCE [LARGE SCALE GENOMIC DNA]</scope>
    <source>
        <strain evidence="2 3">HUAS YS2</strain>
    </source>
</reference>
<dbReference type="RefSeq" id="WP_318100950.1">
    <property type="nucleotide sequence ID" value="NZ_CP137573.1"/>
</dbReference>
<protein>
    <recommendedName>
        <fullName evidence="4">Integral membrane protein</fullName>
    </recommendedName>
</protein>
<evidence type="ECO:0000313" key="3">
    <source>
        <dbReference type="Proteomes" id="UP001301731"/>
    </source>
</evidence>
<gene>
    <name evidence="2" type="ORF">R2D22_02885</name>
</gene>
<sequence length="99" mass="10614">MLARAWDECEIGVNASANFWSLIPVFFAVWVVVALIWAIAFGVLGGRGLLLAAGVAVIATLCVYWVLMATLNAPADYPVGVTACAPDNAPPWWPDWLPV</sequence>
<dbReference type="EMBL" id="CP137573">
    <property type="protein sequence ID" value="WOX20384.1"/>
    <property type="molecule type" value="Genomic_DNA"/>
</dbReference>
<keyword evidence="3" id="KW-1185">Reference proteome</keyword>
<evidence type="ECO:0000313" key="2">
    <source>
        <dbReference type="EMBL" id="WOX20384.1"/>
    </source>
</evidence>
<name>A0ABZ0LNI8_9ACTN</name>
<proteinExistence type="predicted"/>
<feature type="transmembrane region" description="Helical" evidence="1">
    <location>
        <begin position="48"/>
        <end position="67"/>
    </location>
</feature>
<evidence type="ECO:0008006" key="4">
    <source>
        <dbReference type="Google" id="ProtNLM"/>
    </source>
</evidence>
<evidence type="ECO:0000256" key="1">
    <source>
        <dbReference type="SAM" id="Phobius"/>
    </source>
</evidence>
<accession>A0ABZ0LNI8</accession>